<keyword evidence="3" id="KW-0489">Methyltransferase</keyword>
<name>A0ABY7YS21_9HYPH</name>
<feature type="domain" description="Methyltransferase type 11" evidence="2">
    <location>
        <begin position="84"/>
        <end position="181"/>
    </location>
</feature>
<keyword evidence="4" id="KW-1185">Reference proteome</keyword>
<dbReference type="InterPro" id="IPR029063">
    <property type="entry name" value="SAM-dependent_MTases_sf"/>
</dbReference>
<dbReference type="CDD" id="cd02440">
    <property type="entry name" value="AdoMet_MTases"/>
    <property type="match status" value="1"/>
</dbReference>
<evidence type="ECO:0000259" key="2">
    <source>
        <dbReference type="Pfam" id="PF08241"/>
    </source>
</evidence>
<dbReference type="PANTHER" id="PTHR44068:SF11">
    <property type="entry name" value="GERANYL DIPHOSPHATE 2-C-METHYLTRANSFERASE"/>
    <property type="match status" value="1"/>
</dbReference>
<dbReference type="Pfam" id="PF08241">
    <property type="entry name" value="Methyltransf_11"/>
    <property type="match status" value="1"/>
</dbReference>
<proteinExistence type="predicted"/>
<dbReference type="RefSeq" id="WP_282220388.1">
    <property type="nucleotide sequence ID" value="NZ_CP118246.1"/>
</dbReference>
<evidence type="ECO:0000313" key="3">
    <source>
        <dbReference type="EMBL" id="WDR04002.1"/>
    </source>
</evidence>
<evidence type="ECO:0000313" key="4">
    <source>
        <dbReference type="Proteomes" id="UP001220530"/>
    </source>
</evidence>
<dbReference type="InterPro" id="IPR013216">
    <property type="entry name" value="Methyltransf_11"/>
</dbReference>
<dbReference type="GO" id="GO:0008168">
    <property type="term" value="F:methyltransferase activity"/>
    <property type="evidence" value="ECO:0007669"/>
    <property type="project" value="UniProtKB-KW"/>
</dbReference>
<evidence type="ECO:0000256" key="1">
    <source>
        <dbReference type="ARBA" id="ARBA00022679"/>
    </source>
</evidence>
<dbReference type="GO" id="GO:0032259">
    <property type="term" value="P:methylation"/>
    <property type="evidence" value="ECO:0007669"/>
    <property type="project" value="UniProtKB-KW"/>
</dbReference>
<organism evidence="3 4">
    <name type="scientific">Devosia algicola</name>
    <dbReference type="NCBI Taxonomy" id="3026418"/>
    <lineage>
        <taxon>Bacteria</taxon>
        <taxon>Pseudomonadati</taxon>
        <taxon>Pseudomonadota</taxon>
        <taxon>Alphaproteobacteria</taxon>
        <taxon>Hyphomicrobiales</taxon>
        <taxon>Devosiaceae</taxon>
        <taxon>Devosia</taxon>
    </lineage>
</organism>
<dbReference type="InterPro" id="IPR050447">
    <property type="entry name" value="Erg6_SMT_methyltransf"/>
</dbReference>
<dbReference type="EMBL" id="CP118246">
    <property type="protein sequence ID" value="WDR04002.1"/>
    <property type="molecule type" value="Genomic_DNA"/>
</dbReference>
<dbReference type="SUPFAM" id="SSF53335">
    <property type="entry name" value="S-adenosyl-L-methionine-dependent methyltransferases"/>
    <property type="match status" value="1"/>
</dbReference>
<keyword evidence="1" id="KW-0808">Transferase</keyword>
<dbReference type="PANTHER" id="PTHR44068">
    <property type="entry name" value="ZGC:194242"/>
    <property type="match status" value="1"/>
</dbReference>
<accession>A0ABY7YS21</accession>
<reference evidence="3 4" key="1">
    <citation type="submission" date="2023-02" db="EMBL/GenBank/DDBJ databases">
        <title>Devosia algicola sp. nov., isolated from the phycosphere of marine algae.</title>
        <authorList>
            <person name="Kim J.M."/>
            <person name="Lee J.K."/>
            <person name="Choi B.J."/>
            <person name="Bayburt H."/>
            <person name="Jeon C.O."/>
        </authorList>
    </citation>
    <scope>NUCLEOTIDE SEQUENCE [LARGE SCALE GENOMIC DNA]</scope>
    <source>
        <strain evidence="3 4">G20-9</strain>
    </source>
</reference>
<dbReference type="Gene3D" id="3.40.50.150">
    <property type="entry name" value="Vaccinia Virus protein VP39"/>
    <property type="match status" value="1"/>
</dbReference>
<protein>
    <submittedName>
        <fullName evidence="3">Methyltransferase domain-containing protein</fullName>
    </submittedName>
</protein>
<gene>
    <name evidence="3" type="ORF">PSQ19_08285</name>
</gene>
<dbReference type="Proteomes" id="UP001220530">
    <property type="component" value="Chromosome"/>
</dbReference>
<sequence>MAARLSWRKPVAMECLEMALSVQEHYGSTHIVEKILAAVPWSRQDGRKLGPEALYPFDQFHGGELLATQEHARRLEPGAREHILDVGSGIGGPARYMASTYGCRVSGIDITERFVAAANELTALCGMEGQARFVKADAAALPFDDDGFERGYCLYVGMNLPDRAKVMHECVRVVQPGGRFVWSEAVLKEGDPLYPLPWSLTPEGSHLASKEELVSVMVGAGFEILTVDDDSAEQLELVAQMKAAGKSMSSGQHQANEVVLGPDFAERRMNYVQSLARNNLAALVIVAQVTK</sequence>